<accession>A0A939K7L6</accession>
<reference evidence="1" key="1">
    <citation type="submission" date="2021-03" db="EMBL/GenBank/DDBJ databases">
        <title>Fibrella sp. HMF5335 genome sequencing and assembly.</title>
        <authorList>
            <person name="Kang H."/>
            <person name="Kim H."/>
            <person name="Bae S."/>
            <person name="Joh K."/>
        </authorList>
    </citation>
    <scope>NUCLEOTIDE SEQUENCE</scope>
    <source>
        <strain evidence="1">HMF5335</strain>
    </source>
</reference>
<evidence type="ECO:0000313" key="2">
    <source>
        <dbReference type="Proteomes" id="UP000664034"/>
    </source>
</evidence>
<organism evidence="1 2">
    <name type="scientific">Fibrella rubiginis</name>
    <dbReference type="NCBI Taxonomy" id="2817060"/>
    <lineage>
        <taxon>Bacteria</taxon>
        <taxon>Pseudomonadati</taxon>
        <taxon>Bacteroidota</taxon>
        <taxon>Cytophagia</taxon>
        <taxon>Cytophagales</taxon>
        <taxon>Spirosomataceae</taxon>
        <taxon>Fibrella</taxon>
    </lineage>
</organism>
<evidence type="ECO:0000313" key="1">
    <source>
        <dbReference type="EMBL" id="MBO0940088.1"/>
    </source>
</evidence>
<dbReference type="RefSeq" id="WP_207367618.1">
    <property type="nucleotide sequence ID" value="NZ_JAFMYV010000030.1"/>
</dbReference>
<dbReference type="EMBL" id="JAFMYV010000030">
    <property type="protein sequence ID" value="MBO0940088.1"/>
    <property type="molecule type" value="Genomic_DNA"/>
</dbReference>
<protein>
    <submittedName>
        <fullName evidence="1">Uncharacterized protein</fullName>
    </submittedName>
</protein>
<gene>
    <name evidence="1" type="ORF">J2I47_26325</name>
</gene>
<proteinExistence type="predicted"/>
<sequence>MEQLSEQELVINQALSKMPWCDCQIIPGNYGSLVLAVSEDLTYFHTIEVIFNNVSFSKINHWFSVDPKKGLFQLLSEDERTLLNREFRIEMDFRLFKLIDEENVNYYVAAKSVSVNYDSVLYYYKEDLTPSQRIASWITKPQ</sequence>
<dbReference type="AlphaFoldDB" id="A0A939K7L6"/>
<dbReference type="Proteomes" id="UP000664034">
    <property type="component" value="Unassembled WGS sequence"/>
</dbReference>
<name>A0A939K7L6_9BACT</name>
<comment type="caution">
    <text evidence="1">The sequence shown here is derived from an EMBL/GenBank/DDBJ whole genome shotgun (WGS) entry which is preliminary data.</text>
</comment>
<keyword evidence="2" id="KW-1185">Reference proteome</keyword>